<gene>
    <name evidence="1" type="ORF">QFC24_000710</name>
</gene>
<dbReference type="EMBL" id="JASBWV010000002">
    <property type="protein sequence ID" value="KAJ9127303.1"/>
    <property type="molecule type" value="Genomic_DNA"/>
</dbReference>
<comment type="caution">
    <text evidence="1">The sequence shown here is derived from an EMBL/GenBank/DDBJ whole genome shotgun (WGS) entry which is preliminary data.</text>
</comment>
<accession>A0ACC2XTV8</accession>
<organism evidence="1 2">
    <name type="scientific">Naganishia onofrii</name>
    <dbReference type="NCBI Taxonomy" id="1851511"/>
    <lineage>
        <taxon>Eukaryota</taxon>
        <taxon>Fungi</taxon>
        <taxon>Dikarya</taxon>
        <taxon>Basidiomycota</taxon>
        <taxon>Agaricomycotina</taxon>
        <taxon>Tremellomycetes</taxon>
        <taxon>Filobasidiales</taxon>
        <taxon>Filobasidiaceae</taxon>
        <taxon>Naganishia</taxon>
    </lineage>
</organism>
<keyword evidence="2" id="KW-1185">Reference proteome</keyword>
<protein>
    <submittedName>
        <fullName evidence="1">Uncharacterized protein</fullName>
    </submittedName>
</protein>
<proteinExistence type="predicted"/>
<name>A0ACC2XTV8_9TREE</name>
<evidence type="ECO:0000313" key="1">
    <source>
        <dbReference type="EMBL" id="KAJ9127303.1"/>
    </source>
</evidence>
<reference evidence="1" key="1">
    <citation type="submission" date="2023-04" db="EMBL/GenBank/DDBJ databases">
        <title>Draft Genome sequencing of Naganishia species isolated from polar environments using Oxford Nanopore Technology.</title>
        <authorList>
            <person name="Leo P."/>
            <person name="Venkateswaran K."/>
        </authorList>
    </citation>
    <scope>NUCLEOTIDE SEQUENCE</scope>
    <source>
        <strain evidence="1">DBVPG 5303</strain>
    </source>
</reference>
<evidence type="ECO:0000313" key="2">
    <source>
        <dbReference type="Proteomes" id="UP001234202"/>
    </source>
</evidence>
<sequence>MGFTITGVVTQVIKMGVGRPRPDMLSRCQPYEGAHDHPVFGLSDYTICTQTDKRLLDDGFKSFPSGHSSCELAVLFFVIFAGVWIEDQANAAVVFVVSFAGMGFLTFYLAGKMHLADVKGHRTRAWLALSPLLASTMVAVSRTADNRHHWQDVTVGSLLGLSIAWVAYRAYFPALSSTNAHLPLAPPHYGDHDPSYNDNRQLANGYEDVDEEERIGLGADNAEEEEGDDASVDSVVPREEYRR</sequence>
<dbReference type="Proteomes" id="UP001234202">
    <property type="component" value="Unassembled WGS sequence"/>
</dbReference>